<dbReference type="EC" id="4.1.1.35" evidence="5"/>
<dbReference type="GO" id="GO:0048040">
    <property type="term" value="F:UDP-glucuronate decarboxylase activity"/>
    <property type="evidence" value="ECO:0007669"/>
    <property type="project" value="UniProtKB-EC"/>
</dbReference>
<sequence length="318" mass="36019">MAYTSLVTGSAGFIGSHLCDHLLEKGERVIAVDNFGSGNKENINHLEGKEDFKFIKHDIREPLKLDEKVDFVYNLASRASPADFDKFPVEIMMTNSLGVYNIINVAMEHKARFLMASTSESYGDPEISPQSETYWGHVNPVGPRSCYDESKRFSEALTMTFIRHHGLDGRIIRIFNTYGPRMRLDDGRVVPNFVTQALSGNPMTVYGDGSQTRSFCYVSDLVRGIYMMMHSPKAKGEVINLGNPVEMTVMEFARLIKQKSGSDSEIVFKPLPENDPLQRKPDITKARGILGWEPEIRVEEGLDITMKWFHERMQKAIE</sequence>
<proteinExistence type="inferred from homology"/>
<evidence type="ECO:0000256" key="1">
    <source>
        <dbReference type="ARBA" id="ARBA00001911"/>
    </source>
</evidence>
<dbReference type="GO" id="GO:0005737">
    <property type="term" value="C:cytoplasm"/>
    <property type="evidence" value="ECO:0007669"/>
    <property type="project" value="TreeGrafter"/>
</dbReference>
<dbReference type="PANTHER" id="PTHR43078:SF6">
    <property type="entry name" value="UDP-GLUCURONIC ACID DECARBOXYLASE 1"/>
    <property type="match status" value="1"/>
</dbReference>
<dbReference type="InterPro" id="IPR016040">
    <property type="entry name" value="NAD(P)-bd_dom"/>
</dbReference>
<keyword evidence="6" id="KW-0812">Transmembrane</keyword>
<dbReference type="InterPro" id="IPR044516">
    <property type="entry name" value="UXS-like"/>
</dbReference>
<keyword evidence="17" id="KW-1185">Reference proteome</keyword>
<keyword evidence="10" id="KW-0520">NAD</keyword>
<evidence type="ECO:0000256" key="14">
    <source>
        <dbReference type="ARBA" id="ARBA00023239"/>
    </source>
</evidence>
<evidence type="ECO:0000313" key="16">
    <source>
        <dbReference type="EMBL" id="MCD1294174.1"/>
    </source>
</evidence>
<dbReference type="PANTHER" id="PTHR43078">
    <property type="entry name" value="UDP-GLUCURONIC ACID DECARBOXYLASE-RELATED"/>
    <property type="match status" value="1"/>
</dbReference>
<gene>
    <name evidence="16" type="ORF">CUJ83_04090</name>
</gene>
<keyword evidence="13" id="KW-0325">Glycoprotein</keyword>
<dbReference type="RefSeq" id="WP_230740889.1">
    <property type="nucleotide sequence ID" value="NZ_PGCK01000002.1"/>
</dbReference>
<evidence type="ECO:0000256" key="9">
    <source>
        <dbReference type="ARBA" id="ARBA00022989"/>
    </source>
</evidence>
<organism evidence="16 17">
    <name type="scientific">Methanooceanicella nereidis</name>
    <dbReference type="NCBI Taxonomy" id="2052831"/>
    <lineage>
        <taxon>Archaea</taxon>
        <taxon>Methanobacteriati</taxon>
        <taxon>Methanobacteriota</taxon>
        <taxon>Stenosarchaea group</taxon>
        <taxon>Methanomicrobia</taxon>
        <taxon>Methanocellales</taxon>
        <taxon>Methanocellaceae</taxon>
        <taxon>Methanooceanicella</taxon>
    </lineage>
</organism>
<comment type="subcellular location">
    <subcellularLocation>
        <location evidence="2">Golgi apparatus</location>
        <location evidence="2">Golgi stack membrane</location>
        <topology evidence="2">Single-pass type II membrane protein</topology>
    </subcellularLocation>
</comment>
<comment type="pathway">
    <text evidence="3">Nucleotide-sugar biosynthesis; UDP-alpha-D-xylose biosynthesis; UDP-alpha-D-xylose from UDP-alpha-D-glucuronate: step 1/1.</text>
</comment>
<evidence type="ECO:0000259" key="15">
    <source>
        <dbReference type="Pfam" id="PF16363"/>
    </source>
</evidence>
<evidence type="ECO:0000256" key="4">
    <source>
        <dbReference type="ARBA" id="ARBA00007505"/>
    </source>
</evidence>
<keyword evidence="14" id="KW-0456">Lyase</keyword>
<comment type="cofactor">
    <cofactor evidence="1">
        <name>NAD(+)</name>
        <dbReference type="ChEBI" id="CHEBI:57540"/>
    </cofactor>
</comment>
<keyword evidence="7" id="KW-0210">Decarboxylase</keyword>
<evidence type="ECO:0000256" key="8">
    <source>
        <dbReference type="ARBA" id="ARBA00022968"/>
    </source>
</evidence>
<evidence type="ECO:0000256" key="10">
    <source>
        <dbReference type="ARBA" id="ARBA00023027"/>
    </source>
</evidence>
<dbReference type="AlphaFoldDB" id="A0AAP2RBJ2"/>
<keyword evidence="9" id="KW-1133">Transmembrane helix</keyword>
<dbReference type="EMBL" id="PGCK01000002">
    <property type="protein sequence ID" value="MCD1294174.1"/>
    <property type="molecule type" value="Genomic_DNA"/>
</dbReference>
<dbReference type="FunFam" id="3.40.50.720:FF:000065">
    <property type="entry name" value="UDP-glucuronic acid decarboxylase 1"/>
    <property type="match status" value="1"/>
</dbReference>
<comment type="similarity">
    <text evidence="4">Belongs to the NAD(P)-dependent epimerase/dehydratase family. UDP-glucuronic acid decarboxylase subfamily.</text>
</comment>
<dbReference type="InterPro" id="IPR036291">
    <property type="entry name" value="NAD(P)-bd_dom_sf"/>
</dbReference>
<evidence type="ECO:0000256" key="2">
    <source>
        <dbReference type="ARBA" id="ARBA00004447"/>
    </source>
</evidence>
<evidence type="ECO:0000256" key="12">
    <source>
        <dbReference type="ARBA" id="ARBA00023136"/>
    </source>
</evidence>
<feature type="domain" description="NAD(P)-binding" evidence="15">
    <location>
        <begin position="6"/>
        <end position="303"/>
    </location>
</feature>
<evidence type="ECO:0000256" key="13">
    <source>
        <dbReference type="ARBA" id="ARBA00023180"/>
    </source>
</evidence>
<keyword evidence="12" id="KW-0472">Membrane</keyword>
<keyword evidence="11" id="KW-0333">Golgi apparatus</keyword>
<dbReference type="SUPFAM" id="SSF51735">
    <property type="entry name" value="NAD(P)-binding Rossmann-fold domains"/>
    <property type="match status" value="1"/>
</dbReference>
<evidence type="ECO:0000256" key="7">
    <source>
        <dbReference type="ARBA" id="ARBA00022793"/>
    </source>
</evidence>
<dbReference type="GO" id="GO:0042732">
    <property type="term" value="P:D-xylose metabolic process"/>
    <property type="evidence" value="ECO:0007669"/>
    <property type="project" value="InterPro"/>
</dbReference>
<dbReference type="Gene3D" id="3.40.50.720">
    <property type="entry name" value="NAD(P)-binding Rossmann-like Domain"/>
    <property type="match status" value="1"/>
</dbReference>
<dbReference type="CDD" id="cd05230">
    <property type="entry name" value="UGD_SDR_e"/>
    <property type="match status" value="1"/>
</dbReference>
<dbReference type="Pfam" id="PF16363">
    <property type="entry name" value="GDP_Man_Dehyd"/>
    <property type="match status" value="1"/>
</dbReference>
<reference evidence="16 17" key="1">
    <citation type="submission" date="2017-11" db="EMBL/GenBank/DDBJ databases">
        <title>Isolation and Characterization of Family Methanocellaceae Species from Potential Methane Hydrate Area Offshore Southwestern Taiwan.</title>
        <authorList>
            <person name="Zhang W.-L."/>
            <person name="Chen W.-C."/>
            <person name="Lai M.-C."/>
            <person name="Chen S.-C."/>
        </authorList>
    </citation>
    <scope>NUCLEOTIDE SEQUENCE [LARGE SCALE GENOMIC DNA]</scope>
    <source>
        <strain evidence="16 17">CWC-04</strain>
    </source>
</reference>
<evidence type="ECO:0000256" key="6">
    <source>
        <dbReference type="ARBA" id="ARBA00022692"/>
    </source>
</evidence>
<keyword evidence="8" id="KW-0735">Signal-anchor</keyword>
<evidence type="ECO:0000256" key="3">
    <source>
        <dbReference type="ARBA" id="ARBA00005100"/>
    </source>
</evidence>
<comment type="caution">
    <text evidence="16">The sequence shown here is derived from an EMBL/GenBank/DDBJ whole genome shotgun (WGS) entry which is preliminary data.</text>
</comment>
<name>A0AAP2RBJ2_9EURY</name>
<dbReference type="GO" id="GO:0070403">
    <property type="term" value="F:NAD+ binding"/>
    <property type="evidence" value="ECO:0007669"/>
    <property type="project" value="InterPro"/>
</dbReference>
<evidence type="ECO:0000256" key="11">
    <source>
        <dbReference type="ARBA" id="ARBA00023034"/>
    </source>
</evidence>
<evidence type="ECO:0000256" key="5">
    <source>
        <dbReference type="ARBA" id="ARBA00012290"/>
    </source>
</evidence>
<dbReference type="Proteomes" id="UP001320159">
    <property type="component" value="Unassembled WGS sequence"/>
</dbReference>
<evidence type="ECO:0000313" key="17">
    <source>
        <dbReference type="Proteomes" id="UP001320159"/>
    </source>
</evidence>
<protein>
    <recommendedName>
        <fullName evidence="5">UDP-glucuronate decarboxylase</fullName>
        <ecNumber evidence="5">4.1.1.35</ecNumber>
    </recommendedName>
</protein>
<accession>A0AAP2RBJ2</accession>